<sequence length="96" mass="11524">MDKEKELVKFFQNNKGYTRILTLIFKKYKSLGKLTGTFELKDLTPEERRILAPLHHKYFEAKEAKVSIKKFVNYFCSGKFEKVDFARVLSIYFKRF</sequence>
<dbReference type="RefSeq" id="WP_242957615.1">
    <property type="nucleotide sequence ID" value="NZ_JAHLNT010000005.1"/>
</dbReference>
<accession>A0A2X2Y4Y0</accession>
<organism evidence="1 2">
    <name type="scientific">Clostridium cochlearium</name>
    <dbReference type="NCBI Taxonomy" id="1494"/>
    <lineage>
        <taxon>Bacteria</taxon>
        <taxon>Bacillati</taxon>
        <taxon>Bacillota</taxon>
        <taxon>Clostridia</taxon>
        <taxon>Eubacteriales</taxon>
        <taxon>Clostridiaceae</taxon>
        <taxon>Clostridium</taxon>
    </lineage>
</organism>
<proteinExistence type="predicted"/>
<name>A0A2X2Y4Y0_CLOCO</name>
<evidence type="ECO:0000313" key="1">
    <source>
        <dbReference type="EMBL" id="SQB33009.1"/>
    </source>
</evidence>
<evidence type="ECO:0000313" key="2">
    <source>
        <dbReference type="Proteomes" id="UP000250223"/>
    </source>
</evidence>
<gene>
    <name evidence="1" type="ORF">NCTC13028_00113</name>
</gene>
<reference evidence="1 2" key="1">
    <citation type="submission" date="2018-06" db="EMBL/GenBank/DDBJ databases">
        <authorList>
            <consortium name="Pathogen Informatics"/>
            <person name="Doyle S."/>
        </authorList>
    </citation>
    <scope>NUCLEOTIDE SEQUENCE [LARGE SCALE GENOMIC DNA]</scope>
    <source>
        <strain evidence="1 2">NCTC13028</strain>
    </source>
</reference>
<dbReference type="Proteomes" id="UP000250223">
    <property type="component" value="Unassembled WGS sequence"/>
</dbReference>
<dbReference type="AlphaFoldDB" id="A0A2X2Y4Y0"/>
<protein>
    <submittedName>
        <fullName evidence="1">Uncharacterized protein</fullName>
    </submittedName>
</protein>
<dbReference type="EMBL" id="UAWC01000001">
    <property type="protein sequence ID" value="SQB33009.1"/>
    <property type="molecule type" value="Genomic_DNA"/>
</dbReference>